<evidence type="ECO:0000313" key="1">
    <source>
        <dbReference type="EMBL" id="EGK59329.1"/>
    </source>
</evidence>
<evidence type="ECO:0000313" key="2">
    <source>
        <dbReference type="Proteomes" id="UP000004067"/>
    </source>
</evidence>
<dbReference type="AlphaFoldDB" id="F5RN06"/>
<keyword evidence="2" id="KW-1185">Reference proteome</keyword>
<comment type="caution">
    <text evidence="1">The sequence shown here is derived from an EMBL/GenBank/DDBJ whole genome shotgun (WGS) entry which is preliminary data.</text>
</comment>
<gene>
    <name evidence="1" type="ORF">HMPREF9081_1642</name>
</gene>
<sequence>MPLEVIPIHIHIGEVRTLSVENWQIAPDDRQQLLEIVGGAVVQDFGHIPEGDRVSCSVTVTDTDWEKIKAYWDSRVMVSVTDEGGNILPSMRVVVKSYEYMAHFPKVYKLSLEFWRV</sequence>
<proteinExistence type="predicted"/>
<accession>F5RN06</accession>
<protein>
    <submittedName>
        <fullName evidence="1">Uncharacterized protein</fullName>
    </submittedName>
</protein>
<dbReference type="eggNOG" id="ENOG5033VPX">
    <property type="taxonomic scope" value="Bacteria"/>
</dbReference>
<reference evidence="1 2" key="1">
    <citation type="submission" date="2011-04" db="EMBL/GenBank/DDBJ databases">
        <authorList>
            <person name="Muzny D."/>
            <person name="Qin X."/>
            <person name="Deng J."/>
            <person name="Jiang H."/>
            <person name="Liu Y."/>
            <person name="Qu J."/>
            <person name="Song X.-Z."/>
            <person name="Zhang L."/>
            <person name="Thornton R."/>
            <person name="Coyle M."/>
            <person name="Francisco L."/>
            <person name="Jackson L."/>
            <person name="Javaid M."/>
            <person name="Korchina V."/>
            <person name="Kovar C."/>
            <person name="Mata R."/>
            <person name="Mathew T."/>
            <person name="Ngo R."/>
            <person name="Nguyen L."/>
            <person name="Nguyen N."/>
            <person name="Okwuonu G."/>
            <person name="Ongeri F."/>
            <person name="Pham C."/>
            <person name="Simmons D."/>
            <person name="Wilczek-Boney K."/>
            <person name="Hale W."/>
            <person name="Jakkamsetti A."/>
            <person name="Pham P."/>
            <person name="Ruth R."/>
            <person name="San Lucas F."/>
            <person name="Warren J."/>
            <person name="Zhang J."/>
            <person name="Zhao Z."/>
            <person name="Zhou C."/>
            <person name="Zhu D."/>
            <person name="Lee S."/>
            <person name="Bess C."/>
            <person name="Blankenburg K."/>
            <person name="Forbes L."/>
            <person name="Fu Q."/>
            <person name="Gubbala S."/>
            <person name="Hirani K."/>
            <person name="Jayaseelan J.C."/>
            <person name="Lara F."/>
            <person name="Munidasa M."/>
            <person name="Palculict T."/>
            <person name="Patil S."/>
            <person name="Pu L.-L."/>
            <person name="Saada N."/>
            <person name="Tang L."/>
            <person name="Weissenberger G."/>
            <person name="Zhu Y."/>
            <person name="Hemphill L."/>
            <person name="Shang Y."/>
            <person name="Youmans B."/>
            <person name="Ayvaz T."/>
            <person name="Ross M."/>
            <person name="Santibanez J."/>
            <person name="Aqrawi P."/>
            <person name="Gross S."/>
            <person name="Joshi V."/>
            <person name="Fowler G."/>
            <person name="Nazareth L."/>
            <person name="Reid J."/>
            <person name="Worley K."/>
            <person name="Petrosino J."/>
            <person name="Highlander S."/>
            <person name="Gibbs R."/>
        </authorList>
    </citation>
    <scope>NUCLEOTIDE SEQUENCE [LARGE SCALE GENOMIC DNA]</scope>
    <source>
        <strain evidence="1 2">DSM 2778</strain>
    </source>
</reference>
<name>F5RN06_9FIRM</name>
<organism evidence="1 2">
    <name type="scientific">Centipeda periodontii DSM 2778</name>
    <dbReference type="NCBI Taxonomy" id="888060"/>
    <lineage>
        <taxon>Bacteria</taxon>
        <taxon>Bacillati</taxon>
        <taxon>Bacillota</taxon>
        <taxon>Negativicutes</taxon>
        <taxon>Selenomonadales</taxon>
        <taxon>Selenomonadaceae</taxon>
        <taxon>Centipeda</taxon>
    </lineage>
</organism>
<dbReference type="EMBL" id="AFHQ01000037">
    <property type="protein sequence ID" value="EGK59329.1"/>
    <property type="molecule type" value="Genomic_DNA"/>
</dbReference>
<dbReference type="RefSeq" id="WP_006306630.1">
    <property type="nucleotide sequence ID" value="NZ_GL892076.1"/>
</dbReference>
<dbReference type="HOGENOM" id="CLU_168106_0_0_9"/>
<dbReference type="STRING" id="888060.HMPREF9081_1642"/>
<dbReference type="Proteomes" id="UP000004067">
    <property type="component" value="Unassembled WGS sequence"/>
</dbReference>